<dbReference type="PANTHER" id="PTHR14778">
    <property type="entry name" value="KINETOCHORE-ASSOCIATED PROTEIN DSN1 HOMOLOG"/>
    <property type="match status" value="1"/>
</dbReference>
<dbReference type="Proteomes" id="UP000572817">
    <property type="component" value="Unassembled WGS sequence"/>
</dbReference>
<comment type="caution">
    <text evidence="3">The sequence shown here is derived from an EMBL/GenBank/DDBJ whole genome shotgun (WGS) entry which is preliminary data.</text>
</comment>
<feature type="coiled-coil region" evidence="1">
    <location>
        <begin position="419"/>
        <end position="446"/>
    </location>
</feature>
<feature type="compositionally biased region" description="Basic and acidic residues" evidence="2">
    <location>
        <begin position="825"/>
        <end position="836"/>
    </location>
</feature>
<feature type="compositionally biased region" description="Polar residues" evidence="2">
    <location>
        <begin position="291"/>
        <end position="300"/>
    </location>
</feature>
<dbReference type="EMBL" id="WWBZ02000022">
    <property type="protein sequence ID" value="KAF4307634.1"/>
    <property type="molecule type" value="Genomic_DNA"/>
</dbReference>
<accession>A0A8H4IUZ2</accession>
<evidence type="ECO:0000313" key="4">
    <source>
        <dbReference type="Proteomes" id="UP000572817"/>
    </source>
</evidence>
<feature type="compositionally biased region" description="Polar residues" evidence="2">
    <location>
        <begin position="65"/>
        <end position="78"/>
    </location>
</feature>
<dbReference type="Pfam" id="PF08202">
    <property type="entry name" value="MIS13"/>
    <property type="match status" value="1"/>
</dbReference>
<keyword evidence="4" id="KW-1185">Reference proteome</keyword>
<evidence type="ECO:0000256" key="1">
    <source>
        <dbReference type="SAM" id="Coils"/>
    </source>
</evidence>
<feature type="compositionally biased region" description="Basic and acidic residues" evidence="2">
    <location>
        <begin position="236"/>
        <end position="250"/>
    </location>
</feature>
<keyword evidence="1" id="KW-0175">Coiled coil</keyword>
<dbReference type="PANTHER" id="PTHR14778:SF2">
    <property type="entry name" value="KINETOCHORE-ASSOCIATED PROTEIN DSN1 HOMOLOG"/>
    <property type="match status" value="1"/>
</dbReference>
<feature type="compositionally biased region" description="Basic and acidic residues" evidence="2">
    <location>
        <begin position="214"/>
        <end position="226"/>
    </location>
</feature>
<feature type="compositionally biased region" description="Polar residues" evidence="2">
    <location>
        <begin position="797"/>
        <end position="818"/>
    </location>
</feature>
<dbReference type="GO" id="GO:0051301">
    <property type="term" value="P:cell division"/>
    <property type="evidence" value="ECO:0007669"/>
    <property type="project" value="InterPro"/>
</dbReference>
<dbReference type="GO" id="GO:0000444">
    <property type="term" value="C:MIS12/MIND type complex"/>
    <property type="evidence" value="ECO:0007669"/>
    <property type="project" value="InterPro"/>
</dbReference>
<reference evidence="3" key="1">
    <citation type="submission" date="2020-04" db="EMBL/GenBank/DDBJ databases">
        <title>Genome Assembly and Annotation of Botryosphaeria dothidea sdau 11-99, a Latent Pathogen of Apple Fruit Ring Rot in China.</title>
        <authorList>
            <person name="Yu C."/>
            <person name="Diao Y."/>
            <person name="Lu Q."/>
            <person name="Zhao J."/>
            <person name="Cui S."/>
            <person name="Peng C."/>
            <person name="He B."/>
            <person name="Liu H."/>
        </authorList>
    </citation>
    <scope>NUCLEOTIDE SEQUENCE [LARGE SCALE GENOMIC DNA]</scope>
    <source>
        <strain evidence="3">Sdau11-99</strain>
    </source>
</reference>
<name>A0A8H4IUZ2_9PEZI</name>
<proteinExistence type="predicted"/>
<organism evidence="3 4">
    <name type="scientific">Botryosphaeria dothidea</name>
    <dbReference type="NCBI Taxonomy" id="55169"/>
    <lineage>
        <taxon>Eukaryota</taxon>
        <taxon>Fungi</taxon>
        <taxon>Dikarya</taxon>
        <taxon>Ascomycota</taxon>
        <taxon>Pezizomycotina</taxon>
        <taxon>Dothideomycetes</taxon>
        <taxon>Dothideomycetes incertae sedis</taxon>
        <taxon>Botryosphaeriales</taxon>
        <taxon>Botryosphaeriaceae</taxon>
        <taxon>Botryosphaeria</taxon>
    </lineage>
</organism>
<protein>
    <submittedName>
        <fullName evidence="3">Mis12-mtw1 family protein</fullName>
    </submittedName>
</protein>
<feature type="compositionally biased region" description="Basic residues" evidence="2">
    <location>
        <begin position="275"/>
        <end position="287"/>
    </location>
</feature>
<feature type="compositionally biased region" description="Low complexity" evidence="2">
    <location>
        <begin position="158"/>
        <end position="167"/>
    </location>
</feature>
<feature type="region of interest" description="Disordered" evidence="2">
    <location>
        <begin position="671"/>
        <end position="737"/>
    </location>
</feature>
<feature type="region of interest" description="Disordered" evidence="2">
    <location>
        <begin position="753"/>
        <end position="852"/>
    </location>
</feature>
<evidence type="ECO:0000313" key="3">
    <source>
        <dbReference type="EMBL" id="KAF4307634.1"/>
    </source>
</evidence>
<sequence>MTAILMRPPLADLSMASTQRQTTTRRRSARHAFADEDGMEQQQQHHVDAPVKKKARKDGNDAAAGQTNGVTTKTNAKTTGRRITRAAAYDEDDDGFTFSRTRSKKITKKTAVAEPEPAPPASPAKVAKTTSKTAKAMEEQTHADQSAKSTARRTRKSAVAAIAPAVADEMGAAPKRRRSARLSGGSNDTHMQQQQQQVATPAPEKPKRARKSIVHKDNTKTPRKDDDDVVAMVGGEADKAEADQPSREGTKIALPFADTPIIKRNKEMRKGGGGGHRRSSTGLRGRRASSLIDSGTSNGGQHFPDQPGDTTGDFLDNQADTAGGVAVPHAEVQAEEFYKHIEQSLPEPRRMKQLLTWCGTRALPDKPAGEVKDSSAILAARAIQQELLNDFASKSEMSNWFDREDVEPTVLVKKPNPRNEQNAAKLEELEQEVKRLQEEKRSWDSLLKTPSLISSSTSSSKSKDKETLPDAAQLPETTPDVNLSLLDDPEQARILASLTSLSLDPAASSSVNSAPATRPPSISQTELEARLQAITASLEPQIDLFADGLHKVAQFRATAERVASSILASSAERLAERDMEAKKAVGTENIGTGDVLRALAGALGGKRLMGIETRSLKQTMPNPDNHPQADANARSPIARLHHLALGPAHLYPAGTTPSRCFCATARARLSTNAAAQGRGRKDDGGDGGAGPTFGQARLRGGGNWASSEEGERPRARLHNWPLTPRREISTSPKPPFVLSPGVVCSEAAGASEGRVRVNADDGSDEEPEARSRGGGNASVKEKRRVRFDPDAVLLPESGSNPPFESSETPSLRSWTSVSMPEDGSEERGTAGADHDSCTGPSENDNDGPNRFPFAALPSAMSVRVPGFIRSAFSASPSEGRASQDPDYVPPMWSGIFAVSPKELARQQKKYEERKYREYGGPYMVSDSQGRIREVSLGFNEGWRELAIKARTIFEHENKQCHQHTRDIQDFFTAGTPRSDL</sequence>
<feature type="region of interest" description="Disordered" evidence="2">
    <location>
        <begin position="453"/>
        <end position="483"/>
    </location>
</feature>
<feature type="compositionally biased region" description="Low complexity" evidence="2">
    <location>
        <begin position="123"/>
        <end position="134"/>
    </location>
</feature>
<evidence type="ECO:0000256" key="2">
    <source>
        <dbReference type="SAM" id="MobiDB-lite"/>
    </source>
</evidence>
<feature type="region of interest" description="Disordered" evidence="2">
    <location>
        <begin position="1"/>
        <end position="320"/>
    </location>
</feature>
<dbReference type="GO" id="GO:0007059">
    <property type="term" value="P:chromosome segregation"/>
    <property type="evidence" value="ECO:0007669"/>
    <property type="project" value="InterPro"/>
</dbReference>
<dbReference type="OrthoDB" id="3364649at2759"/>
<gene>
    <name evidence="3" type="ORF">GTA08_BOTSDO03780</name>
</gene>
<dbReference type="InterPro" id="IPR013218">
    <property type="entry name" value="Dsn1/Mis13"/>
</dbReference>
<dbReference type="AlphaFoldDB" id="A0A8H4IUZ2"/>